<keyword evidence="2" id="KW-1133">Transmembrane helix</keyword>
<sequence>MSFGLWRRAAPHVLGDGWPPDLDAREEEADREMTPWIAPAVAAAAFLLVFGGYVAIAGMGRPGAALKRVDALVTSGVVSGMAWFPGDRLQGTSYSQTSRYFGAPPAANTDAGEARKTNLASVTASRSLRQGSGTSRAGSQGHSATLLSERGAALRNVDCQKNTRPGCAPPHTLSASPFGMPHVAQGGRAVNRYAGKLYRPHGRHEAKTSTQMASLPFDHH</sequence>
<protein>
    <submittedName>
        <fullName evidence="3">Uncharacterized protein</fullName>
    </submittedName>
</protein>
<keyword evidence="4" id="KW-1185">Reference proteome</keyword>
<dbReference type="AlphaFoldDB" id="A0A160FHZ2"/>
<dbReference type="EMBL" id="CP014578">
    <property type="protein sequence ID" value="ANB71438.1"/>
    <property type="molecule type" value="Genomic_DNA"/>
</dbReference>
<feature type="transmembrane region" description="Helical" evidence="2">
    <location>
        <begin position="36"/>
        <end position="58"/>
    </location>
</feature>
<evidence type="ECO:0000256" key="1">
    <source>
        <dbReference type="SAM" id="MobiDB-lite"/>
    </source>
</evidence>
<proteinExistence type="predicted"/>
<evidence type="ECO:0000256" key="2">
    <source>
        <dbReference type="SAM" id="Phobius"/>
    </source>
</evidence>
<accession>A0A160FHZ2</accession>
<name>A0A160FHZ2_9BURK</name>
<dbReference type="KEGG" id="buz:AYM40_02930"/>
<dbReference type="Proteomes" id="UP000076852">
    <property type="component" value="Chromosome 1"/>
</dbReference>
<keyword evidence="2" id="KW-0472">Membrane</keyword>
<reference evidence="3 4" key="1">
    <citation type="journal article" date="2016" name="Gene">
        <title>PacBio SMRT assembly of a complex multi-replicon genome reveals chlorocatechol degradative operon in a region of genome plasticity.</title>
        <authorList>
            <person name="Ricker N."/>
            <person name="Shen S.Y."/>
            <person name="Goordial J."/>
            <person name="Jin S."/>
            <person name="Fulthorpe R.R."/>
        </authorList>
    </citation>
    <scope>NUCLEOTIDE SEQUENCE [LARGE SCALE GENOMIC DNA]</scope>
    <source>
        <strain evidence="3 4">OLGA172</strain>
    </source>
</reference>
<keyword evidence="2" id="KW-0812">Transmembrane</keyword>
<evidence type="ECO:0000313" key="4">
    <source>
        <dbReference type="Proteomes" id="UP000076852"/>
    </source>
</evidence>
<gene>
    <name evidence="3" type="ORF">AYM40_02930</name>
</gene>
<feature type="compositionally biased region" description="Polar residues" evidence="1">
    <location>
        <begin position="118"/>
        <end position="145"/>
    </location>
</feature>
<feature type="region of interest" description="Disordered" evidence="1">
    <location>
        <begin position="104"/>
        <end position="145"/>
    </location>
</feature>
<organism evidence="3 4">
    <name type="scientific">Paraburkholderia phytofirmans OLGA172</name>
    <dbReference type="NCBI Taxonomy" id="1417228"/>
    <lineage>
        <taxon>Bacteria</taxon>
        <taxon>Pseudomonadati</taxon>
        <taxon>Pseudomonadota</taxon>
        <taxon>Betaproteobacteria</taxon>
        <taxon>Burkholderiales</taxon>
        <taxon>Burkholderiaceae</taxon>
        <taxon>Paraburkholderia</taxon>
    </lineage>
</organism>
<evidence type="ECO:0000313" key="3">
    <source>
        <dbReference type="EMBL" id="ANB71438.1"/>
    </source>
</evidence>